<dbReference type="GO" id="GO:0005737">
    <property type="term" value="C:cytoplasm"/>
    <property type="evidence" value="ECO:0007669"/>
    <property type="project" value="UniProtKB-SubCell"/>
</dbReference>
<feature type="domain" description="AB hydrolase-1" evidence="12">
    <location>
        <begin position="72"/>
        <end position="447"/>
    </location>
</feature>
<dbReference type="EC" id="3.4.11.5" evidence="4"/>
<accession>A0A2B8BKX3</accession>
<evidence type="ECO:0000313" key="13">
    <source>
        <dbReference type="EMBL" id="PGH58052.1"/>
    </source>
</evidence>
<dbReference type="GO" id="GO:0004177">
    <property type="term" value="F:aminopeptidase activity"/>
    <property type="evidence" value="ECO:0007669"/>
    <property type="project" value="UniProtKB-KW"/>
</dbReference>
<evidence type="ECO:0000256" key="6">
    <source>
        <dbReference type="ARBA" id="ARBA00022438"/>
    </source>
</evidence>
<dbReference type="InterPro" id="IPR029058">
    <property type="entry name" value="AB_hydrolase_fold"/>
</dbReference>
<name>A0A2B8BKX3_9PROT</name>
<evidence type="ECO:0000256" key="1">
    <source>
        <dbReference type="ARBA" id="ARBA00001585"/>
    </source>
</evidence>
<dbReference type="InterPro" id="IPR002410">
    <property type="entry name" value="Peptidase_S33"/>
</dbReference>
<keyword evidence="9" id="KW-0378">Hydrolase</keyword>
<dbReference type="EMBL" id="PDKW01000039">
    <property type="protein sequence ID" value="PGH58052.1"/>
    <property type="molecule type" value="Genomic_DNA"/>
</dbReference>
<organism evidence="13 14">
    <name type="scientific">Azospirillum palustre</name>
    <dbReference type="NCBI Taxonomy" id="2044885"/>
    <lineage>
        <taxon>Bacteria</taxon>
        <taxon>Pseudomonadati</taxon>
        <taxon>Pseudomonadota</taxon>
        <taxon>Alphaproteobacteria</taxon>
        <taxon>Rhodospirillales</taxon>
        <taxon>Azospirillaceae</taxon>
        <taxon>Azospirillum</taxon>
    </lineage>
</organism>
<evidence type="ECO:0000256" key="2">
    <source>
        <dbReference type="ARBA" id="ARBA00004496"/>
    </source>
</evidence>
<evidence type="ECO:0000256" key="10">
    <source>
        <dbReference type="ARBA" id="ARBA00029605"/>
    </source>
</evidence>
<proteinExistence type="inferred from homology"/>
<keyword evidence="14" id="KW-1185">Reference proteome</keyword>
<feature type="region of interest" description="Disordered" evidence="11">
    <location>
        <begin position="1"/>
        <end position="36"/>
    </location>
</feature>
<dbReference type="Gene3D" id="3.40.50.1820">
    <property type="entry name" value="alpha/beta hydrolase"/>
    <property type="match status" value="1"/>
</dbReference>
<comment type="subcellular location">
    <subcellularLocation>
        <location evidence="2">Cytoplasm</location>
    </subcellularLocation>
</comment>
<evidence type="ECO:0000259" key="12">
    <source>
        <dbReference type="Pfam" id="PF00561"/>
    </source>
</evidence>
<dbReference type="AlphaFoldDB" id="A0A2B8BKX3"/>
<sequence>MPPPVAAAPPAPVYGSLRPAPCPSPDPAPPSAPSPRCAALTVPQDWDHAAGPVVDVFVTVLPATGPAPHAEPVLVLTGGPGQAGSDEIGSAGAMLKAMRARRDIILLDQRGTGRSVPSLRCPAIDPMRFWYGGLTADDVLGCLGPVQAAGYRLEHFDTRQSALDVSALRHALNLPNWNVVATSYGTILAQELVREDGDAIRTLTLNSPTTASATWLDDDRLASVQRVFRTLAEDCAAMTDCARHFPSLAGAVPRIAKALSAKPLTLRVRDPRNGRESELRLGWPVIAGTLAFHLGTGAEMVRVPAMLDYLDKVSADRQGADMRRLTDILAPEPFWRIFDHLAYGLNLVIGCRENRPRIDARAARAAGAAYYPQVVAEAIETDYDIACPALKLPPADPAFYRPVAANIPALILTGVYDTLSPTVQAEALAKGFGGAKIVRFRGLGHDVLGASSCAGAIAARFVETAGTEAPQDCADRFLPPSFDTTLLGGEEARR</sequence>
<dbReference type="SUPFAM" id="SSF53474">
    <property type="entry name" value="alpha/beta-Hydrolases"/>
    <property type="match status" value="1"/>
</dbReference>
<dbReference type="InterPro" id="IPR000073">
    <property type="entry name" value="AB_hydrolase_1"/>
</dbReference>
<evidence type="ECO:0000256" key="4">
    <source>
        <dbReference type="ARBA" id="ARBA00012568"/>
    </source>
</evidence>
<keyword evidence="8" id="KW-0645">Protease</keyword>
<dbReference type="PRINTS" id="PR00793">
    <property type="entry name" value="PROAMNOPTASE"/>
</dbReference>
<evidence type="ECO:0000256" key="3">
    <source>
        <dbReference type="ARBA" id="ARBA00010088"/>
    </source>
</evidence>
<protein>
    <recommendedName>
        <fullName evidence="5">Proline iminopeptidase</fullName>
        <ecNumber evidence="4">3.4.11.5</ecNumber>
    </recommendedName>
    <alternativeName>
        <fullName evidence="10">Prolyl aminopeptidase</fullName>
    </alternativeName>
</protein>
<reference evidence="14" key="1">
    <citation type="submission" date="2017-10" db="EMBL/GenBank/DDBJ databases">
        <authorList>
            <person name="Kravchenko I.K."/>
            <person name="Grouzdev D.S."/>
        </authorList>
    </citation>
    <scope>NUCLEOTIDE SEQUENCE [LARGE SCALE GENOMIC DNA]</scope>
    <source>
        <strain evidence="14">B2</strain>
    </source>
</reference>
<evidence type="ECO:0000256" key="7">
    <source>
        <dbReference type="ARBA" id="ARBA00022490"/>
    </source>
</evidence>
<comment type="catalytic activity">
    <reaction evidence="1">
        <text>Release of N-terminal proline from a peptide.</text>
        <dbReference type="EC" id="3.4.11.5"/>
    </reaction>
</comment>
<evidence type="ECO:0000256" key="11">
    <source>
        <dbReference type="SAM" id="MobiDB-lite"/>
    </source>
</evidence>
<comment type="similarity">
    <text evidence="3">Belongs to the peptidase S33 family.</text>
</comment>
<evidence type="ECO:0000256" key="5">
    <source>
        <dbReference type="ARBA" id="ARBA00021843"/>
    </source>
</evidence>
<evidence type="ECO:0000313" key="14">
    <source>
        <dbReference type="Proteomes" id="UP000225379"/>
    </source>
</evidence>
<dbReference type="Proteomes" id="UP000225379">
    <property type="component" value="Unassembled WGS sequence"/>
</dbReference>
<dbReference type="InterPro" id="IPR005944">
    <property type="entry name" value="Pro_iminopeptidase"/>
</dbReference>
<dbReference type="PANTHER" id="PTHR43722">
    <property type="entry name" value="PROLINE IMINOPEPTIDASE"/>
    <property type="match status" value="1"/>
</dbReference>
<comment type="caution">
    <text evidence="13">The sequence shown here is derived from an EMBL/GenBank/DDBJ whole genome shotgun (WGS) entry which is preliminary data.</text>
</comment>
<feature type="compositionally biased region" description="Pro residues" evidence="11">
    <location>
        <begin position="1"/>
        <end position="12"/>
    </location>
</feature>
<evidence type="ECO:0000256" key="8">
    <source>
        <dbReference type="ARBA" id="ARBA00022670"/>
    </source>
</evidence>
<dbReference type="GO" id="GO:0006508">
    <property type="term" value="P:proteolysis"/>
    <property type="evidence" value="ECO:0007669"/>
    <property type="project" value="UniProtKB-KW"/>
</dbReference>
<keyword evidence="6" id="KW-0031">Aminopeptidase</keyword>
<evidence type="ECO:0000256" key="9">
    <source>
        <dbReference type="ARBA" id="ARBA00022801"/>
    </source>
</evidence>
<feature type="compositionally biased region" description="Pro residues" evidence="11">
    <location>
        <begin position="20"/>
        <end position="33"/>
    </location>
</feature>
<keyword evidence="7" id="KW-0963">Cytoplasm</keyword>
<dbReference type="Pfam" id="PF00561">
    <property type="entry name" value="Abhydrolase_1"/>
    <property type="match status" value="1"/>
</dbReference>
<gene>
    <name evidence="13" type="ORF">CRT60_08845</name>
</gene>
<dbReference type="PANTHER" id="PTHR43722:SF1">
    <property type="entry name" value="PROLINE IMINOPEPTIDASE"/>
    <property type="match status" value="1"/>
</dbReference>